<accession>A0A9P9BT65</accession>
<proteinExistence type="predicted"/>
<evidence type="ECO:0000313" key="1">
    <source>
        <dbReference type="EMBL" id="KAH7035625.1"/>
    </source>
</evidence>
<gene>
    <name evidence="1" type="ORF">B0I36DRAFT_318749</name>
</gene>
<dbReference type="Proteomes" id="UP000756346">
    <property type="component" value="Unassembled WGS sequence"/>
</dbReference>
<dbReference type="RefSeq" id="XP_046015718.1">
    <property type="nucleotide sequence ID" value="XM_046153333.1"/>
</dbReference>
<name>A0A9P9BT65_9PEZI</name>
<dbReference type="AlphaFoldDB" id="A0A9P9BT65"/>
<sequence>MRFTNGCHFNPMFPNDFMPWEFRYPRPTVQSTAEFVFAPKPQATKEAWQHPWRVEYTKQVLPPVPRLHGCPAHKLRRFMKAL</sequence>
<evidence type="ECO:0000313" key="2">
    <source>
        <dbReference type="Proteomes" id="UP000756346"/>
    </source>
</evidence>
<protein>
    <submittedName>
        <fullName evidence="1">Uncharacterized protein</fullName>
    </submittedName>
</protein>
<dbReference type="EMBL" id="JAGTJQ010000003">
    <property type="protein sequence ID" value="KAH7035625.1"/>
    <property type="molecule type" value="Genomic_DNA"/>
</dbReference>
<dbReference type="OrthoDB" id="3540583at2759"/>
<comment type="caution">
    <text evidence="1">The sequence shown here is derived from an EMBL/GenBank/DDBJ whole genome shotgun (WGS) entry which is preliminary data.</text>
</comment>
<reference evidence="1" key="1">
    <citation type="journal article" date="2021" name="Nat. Commun.">
        <title>Genetic determinants of endophytism in the Arabidopsis root mycobiome.</title>
        <authorList>
            <person name="Mesny F."/>
            <person name="Miyauchi S."/>
            <person name="Thiergart T."/>
            <person name="Pickel B."/>
            <person name="Atanasova L."/>
            <person name="Karlsson M."/>
            <person name="Huettel B."/>
            <person name="Barry K.W."/>
            <person name="Haridas S."/>
            <person name="Chen C."/>
            <person name="Bauer D."/>
            <person name="Andreopoulos W."/>
            <person name="Pangilinan J."/>
            <person name="LaButti K."/>
            <person name="Riley R."/>
            <person name="Lipzen A."/>
            <person name="Clum A."/>
            <person name="Drula E."/>
            <person name="Henrissat B."/>
            <person name="Kohler A."/>
            <person name="Grigoriev I.V."/>
            <person name="Martin F.M."/>
            <person name="Hacquard S."/>
        </authorList>
    </citation>
    <scope>NUCLEOTIDE SEQUENCE</scope>
    <source>
        <strain evidence="1">MPI-CAGE-CH-0230</strain>
    </source>
</reference>
<keyword evidence="2" id="KW-1185">Reference proteome</keyword>
<organism evidence="1 2">
    <name type="scientific">Microdochium trichocladiopsis</name>
    <dbReference type="NCBI Taxonomy" id="1682393"/>
    <lineage>
        <taxon>Eukaryota</taxon>
        <taxon>Fungi</taxon>
        <taxon>Dikarya</taxon>
        <taxon>Ascomycota</taxon>
        <taxon>Pezizomycotina</taxon>
        <taxon>Sordariomycetes</taxon>
        <taxon>Xylariomycetidae</taxon>
        <taxon>Xylariales</taxon>
        <taxon>Microdochiaceae</taxon>
        <taxon>Microdochium</taxon>
    </lineage>
</organism>
<dbReference type="GeneID" id="70182879"/>